<dbReference type="NCBIfam" id="TIGR00196">
    <property type="entry name" value="yjeF_cterm"/>
    <property type="match status" value="1"/>
</dbReference>
<dbReference type="Proteomes" id="UP000006437">
    <property type="component" value="Unassembled WGS sequence"/>
</dbReference>
<dbReference type="EC" id="4.2.1.136" evidence="6"/>
<dbReference type="SUPFAM" id="SSF53613">
    <property type="entry name" value="Ribokinase-like"/>
    <property type="match status" value="1"/>
</dbReference>
<keyword evidence="3 6" id="KW-0521">NADP</keyword>
<gene>
    <name evidence="6" type="primary">nnrD</name>
    <name evidence="8" type="ORF">HMPREF9629_01341</name>
</gene>
<feature type="binding site" evidence="6">
    <location>
        <position position="154"/>
    </location>
    <ligand>
        <name>(6S)-NADPHX</name>
        <dbReference type="ChEBI" id="CHEBI:64076"/>
    </ligand>
</feature>
<comment type="subunit">
    <text evidence="6">Homotetramer.</text>
</comment>
<feature type="domain" description="YjeF C-terminal" evidence="7">
    <location>
        <begin position="6"/>
        <end position="277"/>
    </location>
</feature>
<evidence type="ECO:0000313" key="9">
    <source>
        <dbReference type="Proteomes" id="UP000006437"/>
    </source>
</evidence>
<dbReference type="GO" id="GO:0046496">
    <property type="term" value="P:nicotinamide nucleotide metabolic process"/>
    <property type="evidence" value="ECO:0007669"/>
    <property type="project" value="UniProtKB-UniRule"/>
</dbReference>
<dbReference type="Pfam" id="PF01256">
    <property type="entry name" value="Carb_kinase"/>
    <property type="match status" value="1"/>
</dbReference>
<evidence type="ECO:0000256" key="2">
    <source>
        <dbReference type="ARBA" id="ARBA00022840"/>
    </source>
</evidence>
<dbReference type="Gene3D" id="3.40.1190.20">
    <property type="match status" value="1"/>
</dbReference>
<keyword evidence="4 6" id="KW-0520">NAD</keyword>
<dbReference type="PANTHER" id="PTHR12592">
    <property type="entry name" value="ATP-DEPENDENT (S)-NAD(P)H-HYDRATE DEHYDRATASE FAMILY MEMBER"/>
    <property type="match status" value="1"/>
</dbReference>
<evidence type="ECO:0000256" key="1">
    <source>
        <dbReference type="ARBA" id="ARBA00022741"/>
    </source>
</evidence>
<evidence type="ECO:0000256" key="3">
    <source>
        <dbReference type="ARBA" id="ARBA00022857"/>
    </source>
</evidence>
<comment type="function">
    <text evidence="6">Catalyzes the dehydration of the S-form of NAD(P)HX at the expense of ADP, which is converted to AMP. Together with NAD(P)HX epimerase, which catalyzes the epimerization of the S- and R-forms, the enzyme allows the repair of both epimers of NAD(P)HX, a damaged form of NAD(P)H that is a result of enzymatic or heat-dependent hydration.</text>
</comment>
<evidence type="ECO:0000256" key="5">
    <source>
        <dbReference type="ARBA" id="ARBA00023239"/>
    </source>
</evidence>
<organism evidence="8 9">
    <name type="scientific">Peptoanaerobacter stomatis</name>
    <dbReference type="NCBI Taxonomy" id="796937"/>
    <lineage>
        <taxon>Bacteria</taxon>
        <taxon>Bacillati</taxon>
        <taxon>Bacillota</taxon>
        <taxon>Clostridia</taxon>
        <taxon>Peptostreptococcales</taxon>
        <taxon>Filifactoraceae</taxon>
        <taxon>Peptoanaerobacter</taxon>
    </lineage>
</organism>
<evidence type="ECO:0000256" key="6">
    <source>
        <dbReference type="HAMAP-Rule" id="MF_01965"/>
    </source>
</evidence>
<comment type="catalytic activity">
    <reaction evidence="6">
        <text>(6S)-NADPHX + ADP = AMP + phosphate + NADPH + H(+)</text>
        <dbReference type="Rhea" id="RHEA:32235"/>
        <dbReference type="ChEBI" id="CHEBI:15378"/>
        <dbReference type="ChEBI" id="CHEBI:43474"/>
        <dbReference type="ChEBI" id="CHEBI:57783"/>
        <dbReference type="ChEBI" id="CHEBI:64076"/>
        <dbReference type="ChEBI" id="CHEBI:456215"/>
        <dbReference type="ChEBI" id="CHEBI:456216"/>
        <dbReference type="EC" id="4.2.1.136"/>
    </reaction>
</comment>
<feature type="binding site" evidence="6">
    <location>
        <begin position="191"/>
        <end position="195"/>
    </location>
    <ligand>
        <name>AMP</name>
        <dbReference type="ChEBI" id="CHEBI:456215"/>
    </ligand>
</feature>
<keyword evidence="2 6" id="KW-0067">ATP-binding</keyword>
<comment type="cofactor">
    <cofactor evidence="6">
        <name>Mg(2+)</name>
        <dbReference type="ChEBI" id="CHEBI:18420"/>
    </cofactor>
</comment>
<feature type="binding site" evidence="6">
    <location>
        <position position="219"/>
    </location>
    <ligand>
        <name>AMP</name>
        <dbReference type="ChEBI" id="CHEBI:456215"/>
    </ligand>
</feature>
<dbReference type="GO" id="GO:0005524">
    <property type="term" value="F:ATP binding"/>
    <property type="evidence" value="ECO:0007669"/>
    <property type="project" value="UniProtKB-KW"/>
</dbReference>
<dbReference type="AlphaFoldDB" id="G9WYU0"/>
<keyword evidence="1 6" id="KW-0547">Nucleotide-binding</keyword>
<feature type="binding site" evidence="6">
    <location>
        <position position="41"/>
    </location>
    <ligand>
        <name>(6S)-NADPHX</name>
        <dbReference type="ChEBI" id="CHEBI:64076"/>
    </ligand>
</feature>
<protein>
    <recommendedName>
        <fullName evidence="6">ADP-dependent (S)-NAD(P)H-hydrate dehydratase</fullName>
        <ecNumber evidence="6">4.2.1.136</ecNumber>
    </recommendedName>
    <alternativeName>
        <fullName evidence="6">ADP-dependent NAD(P)HX dehydratase</fullName>
    </alternativeName>
</protein>
<comment type="catalytic activity">
    <reaction evidence="6">
        <text>(6S)-NADHX + ADP = AMP + phosphate + NADH + H(+)</text>
        <dbReference type="Rhea" id="RHEA:32223"/>
        <dbReference type="ChEBI" id="CHEBI:15378"/>
        <dbReference type="ChEBI" id="CHEBI:43474"/>
        <dbReference type="ChEBI" id="CHEBI:57945"/>
        <dbReference type="ChEBI" id="CHEBI:64074"/>
        <dbReference type="ChEBI" id="CHEBI:456215"/>
        <dbReference type="ChEBI" id="CHEBI:456216"/>
        <dbReference type="EC" id="4.2.1.136"/>
    </reaction>
</comment>
<dbReference type="PANTHER" id="PTHR12592:SF0">
    <property type="entry name" value="ATP-DEPENDENT (S)-NAD(P)H-HYDRATE DEHYDRATASE"/>
    <property type="match status" value="1"/>
</dbReference>
<dbReference type="HAMAP" id="MF_01965">
    <property type="entry name" value="NADHX_dehydratase"/>
    <property type="match status" value="1"/>
</dbReference>
<dbReference type="GO" id="GO:0052856">
    <property type="term" value="F:NAD(P)HX epimerase activity"/>
    <property type="evidence" value="ECO:0007669"/>
    <property type="project" value="TreeGrafter"/>
</dbReference>
<evidence type="ECO:0000256" key="4">
    <source>
        <dbReference type="ARBA" id="ARBA00023027"/>
    </source>
</evidence>
<name>G9WYU0_9FIRM</name>
<evidence type="ECO:0000313" key="8">
    <source>
        <dbReference type="EMBL" id="EHL16272.1"/>
    </source>
</evidence>
<dbReference type="GO" id="GO:0052855">
    <property type="term" value="F:ADP-dependent NAD(P)H-hydrate dehydratase activity"/>
    <property type="evidence" value="ECO:0007669"/>
    <property type="project" value="UniProtKB-UniRule"/>
</dbReference>
<dbReference type="PATRIC" id="fig|796937.3.peg.534"/>
<dbReference type="CDD" id="cd01171">
    <property type="entry name" value="YXKO-related"/>
    <property type="match status" value="1"/>
</dbReference>
<keyword evidence="5 6" id="KW-0456">Lyase</keyword>
<accession>G9WYU0</accession>
<dbReference type="RefSeq" id="WP_009525574.1">
    <property type="nucleotide sequence ID" value="NZ_JH414553.1"/>
</dbReference>
<sequence length="280" mass="30781">MSKILSLQDIKNYIPIRKDESHKGNYGKILILGGSRRFTGAPCICASACMRSGSGLVTLAVENNIFPIISQKLNEVMVLDIENYKDDFETIVKTADCIAIGCGMEKRKYTLDKLIYCLNNSSCPIVVDADGINVLSENMDIFENYKNKIILTPHEGEFSRLSKLDINCIQKDKAKIATDFAKKYNAILVLKGKETVITDGNITYISNIGVPAMATGGMGDCLTGMIASFIGQKISVLNAVSSAVYLHSYIARNLSKNMYSVLASDIIQNIPYTINNIIYS</sequence>
<dbReference type="EMBL" id="AFZE01000004">
    <property type="protein sequence ID" value="EHL16272.1"/>
    <property type="molecule type" value="Genomic_DNA"/>
</dbReference>
<comment type="similarity">
    <text evidence="6">Belongs to the NnrD/CARKD family.</text>
</comment>
<dbReference type="InterPro" id="IPR000631">
    <property type="entry name" value="CARKD"/>
</dbReference>
<proteinExistence type="inferred from homology"/>
<reference evidence="8 9" key="1">
    <citation type="submission" date="2011-08" db="EMBL/GenBank/DDBJ databases">
        <title>The Genome Sequence of Eubacteriaceae bacterium ACC19a.</title>
        <authorList>
            <consortium name="The Broad Institute Genome Sequencing Platform"/>
            <person name="Earl A."/>
            <person name="Ward D."/>
            <person name="Feldgarden M."/>
            <person name="Gevers D."/>
            <person name="Sizova M."/>
            <person name="Hazen A."/>
            <person name="Epstein S."/>
            <person name="Young S.K."/>
            <person name="Zeng Q."/>
            <person name="Gargeya S."/>
            <person name="Fitzgerald M."/>
            <person name="Haas B."/>
            <person name="Abouelleil A."/>
            <person name="Alvarado L."/>
            <person name="Arachchi H.M."/>
            <person name="Berlin A."/>
            <person name="Brown A."/>
            <person name="Chapman S.B."/>
            <person name="Chen Z."/>
            <person name="Dunbar C."/>
            <person name="Freedman E."/>
            <person name="Gearin G."/>
            <person name="Gellesch M."/>
            <person name="Goldberg J."/>
            <person name="Griggs A."/>
            <person name="Gujja S."/>
            <person name="Heiman D."/>
            <person name="Howarth C."/>
            <person name="Larson L."/>
            <person name="Lui A."/>
            <person name="MacDonald P.J.P."/>
            <person name="Montmayeur A."/>
            <person name="Murphy C."/>
            <person name="Neiman D."/>
            <person name="Pearson M."/>
            <person name="Priest M."/>
            <person name="Roberts A."/>
            <person name="Saif S."/>
            <person name="Shea T."/>
            <person name="Shenoy N."/>
            <person name="Sisk P."/>
            <person name="Stolte C."/>
            <person name="Sykes S."/>
            <person name="Wortman J."/>
            <person name="Nusbaum C."/>
            <person name="Birren B."/>
        </authorList>
    </citation>
    <scope>NUCLEOTIDE SEQUENCE [LARGE SCALE GENOMIC DNA]</scope>
    <source>
        <strain evidence="8 9">ACC19a</strain>
    </source>
</reference>
<evidence type="ECO:0000259" key="7">
    <source>
        <dbReference type="PROSITE" id="PS51383"/>
    </source>
</evidence>
<dbReference type="InterPro" id="IPR029056">
    <property type="entry name" value="Ribokinase-like"/>
</dbReference>
<dbReference type="GO" id="GO:0110051">
    <property type="term" value="P:metabolite repair"/>
    <property type="evidence" value="ECO:0007669"/>
    <property type="project" value="TreeGrafter"/>
</dbReference>
<dbReference type="HOGENOM" id="CLU_024853_2_1_9"/>
<feature type="binding site" evidence="6">
    <location>
        <position position="103"/>
    </location>
    <ligand>
        <name>(6S)-NADPHX</name>
        <dbReference type="ChEBI" id="CHEBI:64076"/>
    </ligand>
</feature>
<dbReference type="PROSITE" id="PS51383">
    <property type="entry name" value="YJEF_C_3"/>
    <property type="match status" value="1"/>
</dbReference>
<comment type="caution">
    <text evidence="8">The sequence shown here is derived from an EMBL/GenBank/DDBJ whole genome shotgun (WGS) entry which is preliminary data.</text>
</comment>
<feature type="binding site" evidence="6">
    <location>
        <position position="220"/>
    </location>
    <ligand>
        <name>(6S)-NADPHX</name>
        <dbReference type="ChEBI" id="CHEBI:64076"/>
    </ligand>
</feature>